<comment type="caution">
    <text evidence="1">The sequence shown here is derived from an EMBL/GenBank/DDBJ whole genome shotgun (WGS) entry which is preliminary data.</text>
</comment>
<evidence type="ECO:0000313" key="1">
    <source>
        <dbReference type="EMBL" id="MVX60951.1"/>
    </source>
</evidence>
<evidence type="ECO:0000313" key="2">
    <source>
        <dbReference type="Proteomes" id="UP000463388"/>
    </source>
</evidence>
<proteinExistence type="predicted"/>
<protein>
    <recommendedName>
        <fullName evidence="3">Restriction endonuclease</fullName>
    </recommendedName>
</protein>
<dbReference type="EMBL" id="WSRR01000010">
    <property type="protein sequence ID" value="MVX60951.1"/>
    <property type="molecule type" value="Genomic_DNA"/>
</dbReference>
<dbReference type="AlphaFoldDB" id="A0A6N8JM48"/>
<evidence type="ECO:0008006" key="3">
    <source>
        <dbReference type="Google" id="ProtNLM"/>
    </source>
</evidence>
<sequence>MTSYRKFEDVINAYWEARGTCAADRSYWDEDGSPLLETALLEELLTKSVQDGDSTQSGGLAKALDMWIAEELRAAGFDDQAVWPRLAKPRVLDPSVLRFIGSLDPRTAEACCAALPRFASSAANVLGSTYNKQIDVGLSSWMTGPEILISTKTMGSSFGKNLSNRFEEAYGDAKNLKGRHPLATLGFFFLVNSSIVDEPRIFAKAVTMLEKLRMEDDAYDATCLLLVDWGEGGQLTVSRENDRVPLSLSALSFFEEVVRLTLLRAAPEAHELARLKRIATSA</sequence>
<organism evidence="1 2">
    <name type="scientific">Adlercreutzia mucosicola</name>
    <dbReference type="NCBI Taxonomy" id="580026"/>
    <lineage>
        <taxon>Bacteria</taxon>
        <taxon>Bacillati</taxon>
        <taxon>Actinomycetota</taxon>
        <taxon>Coriobacteriia</taxon>
        <taxon>Eggerthellales</taxon>
        <taxon>Eggerthellaceae</taxon>
        <taxon>Adlercreutzia</taxon>
    </lineage>
</organism>
<reference evidence="1 2" key="1">
    <citation type="submission" date="2019-12" db="EMBL/GenBank/DDBJ databases">
        <title>Microbes associate with the intestines of laboratory mice.</title>
        <authorList>
            <person name="Navarre W."/>
            <person name="Wong E."/>
        </authorList>
    </citation>
    <scope>NUCLEOTIDE SEQUENCE [LARGE SCALE GENOMIC DNA]</scope>
    <source>
        <strain evidence="1 2">NM66_B29</strain>
    </source>
</reference>
<accession>A0A6N8JM48</accession>
<dbReference type="OrthoDB" id="8858560at2"/>
<dbReference type="Proteomes" id="UP000463388">
    <property type="component" value="Unassembled WGS sequence"/>
</dbReference>
<keyword evidence="2" id="KW-1185">Reference proteome</keyword>
<gene>
    <name evidence="1" type="ORF">GKZ27_05700</name>
</gene>
<name>A0A6N8JM48_9ACTN</name>